<dbReference type="Gene3D" id="2.170.16.10">
    <property type="entry name" value="Hedgehog/Intein (Hint) domain"/>
    <property type="match status" value="1"/>
</dbReference>
<protein>
    <submittedName>
        <fullName evidence="11">ATX1L protein</fullName>
    </submittedName>
</protein>
<evidence type="ECO:0000256" key="6">
    <source>
        <dbReference type="ARBA" id="ARBA00023125"/>
    </source>
</evidence>
<keyword evidence="6" id="KW-0238">DNA-binding</keyword>
<keyword evidence="3" id="KW-0678">Repressor</keyword>
<keyword evidence="7" id="KW-0804">Transcription</keyword>
<dbReference type="InterPro" id="IPR043404">
    <property type="entry name" value="ATAXIN1-like"/>
</dbReference>
<dbReference type="Pfam" id="PF12547">
    <property type="entry name" value="ATXN-1_C"/>
    <property type="match status" value="1"/>
</dbReference>
<feature type="domain" description="AXH" evidence="10">
    <location>
        <begin position="476"/>
        <end position="607"/>
    </location>
</feature>
<accession>A0A7K8HTI2</accession>
<comment type="subcellular location">
    <subcellularLocation>
        <location evidence="1">Nucleus</location>
    </subcellularLocation>
</comment>
<dbReference type="InterPro" id="IPR003652">
    <property type="entry name" value="Ataxin_AXH_dom"/>
</dbReference>
<evidence type="ECO:0000256" key="4">
    <source>
        <dbReference type="ARBA" id="ARBA00022553"/>
    </source>
</evidence>
<feature type="non-terminal residue" evidence="11">
    <location>
        <position position="1"/>
    </location>
</feature>
<feature type="region of interest" description="Disordered" evidence="9">
    <location>
        <begin position="387"/>
        <end position="422"/>
    </location>
</feature>
<dbReference type="GO" id="GO:0005634">
    <property type="term" value="C:nucleus"/>
    <property type="evidence" value="ECO:0007669"/>
    <property type="project" value="UniProtKB-SubCell"/>
</dbReference>
<dbReference type="GO" id="GO:0006355">
    <property type="term" value="P:regulation of DNA-templated transcription"/>
    <property type="evidence" value="ECO:0007669"/>
    <property type="project" value="InterPro"/>
</dbReference>
<dbReference type="GO" id="GO:0003677">
    <property type="term" value="F:DNA binding"/>
    <property type="evidence" value="ECO:0007669"/>
    <property type="project" value="UniProtKB-KW"/>
</dbReference>
<evidence type="ECO:0000256" key="2">
    <source>
        <dbReference type="ARBA" id="ARBA00007348"/>
    </source>
</evidence>
<feature type="compositionally biased region" description="Basic and acidic residues" evidence="9">
    <location>
        <begin position="1"/>
        <end position="19"/>
    </location>
</feature>
<feature type="compositionally biased region" description="Basic and acidic residues" evidence="9">
    <location>
        <begin position="636"/>
        <end position="650"/>
    </location>
</feature>
<comment type="similarity">
    <text evidence="2">Belongs to the ATXN1 family.</text>
</comment>
<proteinExistence type="inferred from homology"/>
<feature type="region of interest" description="Disordered" evidence="9">
    <location>
        <begin position="203"/>
        <end position="240"/>
    </location>
</feature>
<keyword evidence="5" id="KW-0805">Transcription regulation</keyword>
<feature type="compositionally biased region" description="Gly residues" evidence="9">
    <location>
        <begin position="30"/>
        <end position="39"/>
    </location>
</feature>
<evidence type="ECO:0000313" key="12">
    <source>
        <dbReference type="Proteomes" id="UP000557196"/>
    </source>
</evidence>
<feature type="non-terminal residue" evidence="11">
    <location>
        <position position="712"/>
    </location>
</feature>
<evidence type="ECO:0000256" key="9">
    <source>
        <dbReference type="SAM" id="MobiDB-lite"/>
    </source>
</evidence>
<dbReference type="SMART" id="SM00536">
    <property type="entry name" value="AXH"/>
    <property type="match status" value="1"/>
</dbReference>
<feature type="region of interest" description="Disordered" evidence="9">
    <location>
        <begin position="259"/>
        <end position="311"/>
    </location>
</feature>
<sequence length="712" mass="75468">MRAGHERSQECLPPKKRELATASTGTEAGRAGGAQGSGEGPEWARTAGPAPAAPRYEQFRRSVCAPLLCDASSAPAAPRYGPGEAPEAAAGLTVDQYGMLYKVAAPPATFSPTGLHPVVNVSPLPPAFNVTSPIIQHPGVPFPSIHYAQIPSASLQLIGSHYTVPYAVPPAFLPSPLLSPSTNLTAPHVPHFVPYASLFTEEAAPSPQTTSPTHSFNKSTSAASPGQMQHHTAPQPLDMAPGRIPVYYQMSRFPPGYSAYEAPVAGGSPESPQQDSQPSSEVAAANGGQRPLEQSVARRPSEALDSASSAAEDCLPPGAAAGCMGDGQFLPGYQMLGREISVPTHRSTPDADLEVQRVVGVLASQDYHVLAAQRKDDPSPLNLCHNIPDGQGDMPRNTTDRAAAGNSQSRSPCGMSPEETVRQRQLTKGMVIANGKPVLVPVGSEPVRSSTSEALVRQSPDAQARGNVLEKELAQLQPPSSSQLPSHFMKGAIIQLATGELKRVEDLQTQDFVRSAEVSGGLKIDSSTVVDIQESQWPGLVTLHFVVGEQQSKVSIDVPPEHPFFVYGQGWSSCSPGRTAQLFALPCHRLQVGDVCISISLQSMNGNSASQANSPLTDQLVSARERLERTAQGPREPSDRAAERKSHTDRTNTAQSSRAESSQPEAGSLYSLAPGFQRYSVQAEEPRPSLLRPSFIPQEVKLSIEGRSNAGK</sequence>
<gene>
    <name evidence="11" type="primary">Atxn1l</name>
    <name evidence="11" type="ORF">ALERUF_R06260</name>
</gene>
<evidence type="ECO:0000256" key="8">
    <source>
        <dbReference type="ARBA" id="ARBA00023242"/>
    </source>
</evidence>
<keyword evidence="8" id="KW-0539">Nucleus</keyword>
<evidence type="ECO:0000256" key="3">
    <source>
        <dbReference type="ARBA" id="ARBA00022491"/>
    </source>
</evidence>
<dbReference type="InterPro" id="IPR020997">
    <property type="entry name" value="Ataxin-1_N"/>
</dbReference>
<dbReference type="PANTHER" id="PTHR13392:SF6">
    <property type="entry name" value="ATAXIN-1-LIKE"/>
    <property type="match status" value="1"/>
</dbReference>
<dbReference type="GO" id="GO:0003723">
    <property type="term" value="F:RNA binding"/>
    <property type="evidence" value="ECO:0007669"/>
    <property type="project" value="InterPro"/>
</dbReference>
<dbReference type="Pfam" id="PF08517">
    <property type="entry name" value="AXH"/>
    <property type="match status" value="1"/>
</dbReference>
<evidence type="ECO:0000256" key="7">
    <source>
        <dbReference type="ARBA" id="ARBA00023163"/>
    </source>
</evidence>
<reference evidence="11 12" key="1">
    <citation type="submission" date="2019-09" db="EMBL/GenBank/DDBJ databases">
        <title>Bird 10,000 Genomes (B10K) Project - Family phase.</title>
        <authorList>
            <person name="Zhang G."/>
        </authorList>
    </citation>
    <scope>NUCLEOTIDE SEQUENCE [LARGE SCALE GENOMIC DNA]</scope>
    <source>
        <strain evidence="11">B10K-DU-029-36</strain>
        <tissue evidence="11">Muscle</tissue>
    </source>
</reference>
<comment type="caution">
    <text evidence="11">The sequence shown here is derived from an EMBL/GenBank/DDBJ whole genome shotgun (WGS) entry which is preliminary data.</text>
</comment>
<feature type="region of interest" description="Disordered" evidence="9">
    <location>
        <begin position="628"/>
        <end position="669"/>
    </location>
</feature>
<feature type="compositionally biased region" description="Low complexity" evidence="9">
    <location>
        <begin position="268"/>
        <end position="281"/>
    </location>
</feature>
<feature type="region of interest" description="Disordered" evidence="9">
    <location>
        <begin position="1"/>
        <end position="52"/>
    </location>
</feature>
<evidence type="ECO:0000259" key="10">
    <source>
        <dbReference type="PROSITE" id="PS51148"/>
    </source>
</evidence>
<dbReference type="Proteomes" id="UP000557196">
    <property type="component" value="Unassembled WGS sequence"/>
</dbReference>
<feature type="compositionally biased region" description="Polar residues" evidence="9">
    <location>
        <begin position="206"/>
        <end position="232"/>
    </location>
</feature>
<evidence type="ECO:0000313" key="11">
    <source>
        <dbReference type="EMBL" id="NXC58338.1"/>
    </source>
</evidence>
<dbReference type="AlphaFoldDB" id="A0A7K8HTI2"/>
<name>A0A7K8HTI2_9CORV</name>
<feature type="compositionally biased region" description="Polar residues" evidence="9">
    <location>
        <begin position="651"/>
        <end position="665"/>
    </location>
</feature>
<keyword evidence="12" id="KW-1185">Reference proteome</keyword>
<dbReference type="PANTHER" id="PTHR13392">
    <property type="entry name" value="ATAXIN 1"/>
    <property type="match status" value="1"/>
</dbReference>
<evidence type="ECO:0000256" key="1">
    <source>
        <dbReference type="ARBA" id="ARBA00004123"/>
    </source>
</evidence>
<evidence type="ECO:0000256" key="5">
    <source>
        <dbReference type="ARBA" id="ARBA00023015"/>
    </source>
</evidence>
<dbReference type="PROSITE" id="PS51148">
    <property type="entry name" value="AXH"/>
    <property type="match status" value="1"/>
</dbReference>
<dbReference type="EMBL" id="VZTH01010120">
    <property type="protein sequence ID" value="NXC58338.1"/>
    <property type="molecule type" value="Genomic_DNA"/>
</dbReference>
<organism evidence="11 12">
    <name type="scientific">Aleadryas rufinucha</name>
    <name type="common">rufous-naped whistler</name>
    <dbReference type="NCBI Taxonomy" id="461220"/>
    <lineage>
        <taxon>Eukaryota</taxon>
        <taxon>Metazoa</taxon>
        <taxon>Chordata</taxon>
        <taxon>Craniata</taxon>
        <taxon>Vertebrata</taxon>
        <taxon>Euteleostomi</taxon>
        <taxon>Archelosauria</taxon>
        <taxon>Archosauria</taxon>
        <taxon>Dinosauria</taxon>
        <taxon>Saurischia</taxon>
        <taxon>Theropoda</taxon>
        <taxon>Coelurosauria</taxon>
        <taxon>Aves</taxon>
        <taxon>Neognathae</taxon>
        <taxon>Neoaves</taxon>
        <taxon>Telluraves</taxon>
        <taxon>Australaves</taxon>
        <taxon>Passeriformes</taxon>
        <taxon>Corvoidea</taxon>
        <taxon>Pachycephalidae</taxon>
        <taxon>Aleadryas</taxon>
    </lineage>
</organism>
<dbReference type="SUPFAM" id="SSF102031">
    <property type="entry name" value="AXH domain"/>
    <property type="match status" value="1"/>
</dbReference>
<dbReference type="InterPro" id="IPR036096">
    <property type="entry name" value="Ataxin_AXH_dom_sf"/>
</dbReference>
<keyword evidence="4" id="KW-0597">Phosphoprotein</keyword>